<keyword evidence="3" id="KW-1185">Reference proteome</keyword>
<comment type="caution">
    <text evidence="2">The sequence shown here is derived from an EMBL/GenBank/DDBJ whole genome shotgun (WGS) entry which is preliminary data.</text>
</comment>
<feature type="compositionally biased region" description="Polar residues" evidence="1">
    <location>
        <begin position="57"/>
        <end position="78"/>
    </location>
</feature>
<dbReference type="EMBL" id="AVOT02001225">
    <property type="protein sequence ID" value="MBW0466160.1"/>
    <property type="molecule type" value="Genomic_DNA"/>
</dbReference>
<dbReference type="AlphaFoldDB" id="A0A9Q3BJ87"/>
<feature type="compositionally biased region" description="Polar residues" evidence="1">
    <location>
        <begin position="1"/>
        <end position="26"/>
    </location>
</feature>
<evidence type="ECO:0000313" key="3">
    <source>
        <dbReference type="Proteomes" id="UP000765509"/>
    </source>
</evidence>
<evidence type="ECO:0000313" key="2">
    <source>
        <dbReference type="EMBL" id="MBW0466160.1"/>
    </source>
</evidence>
<protein>
    <submittedName>
        <fullName evidence="2">Uncharacterized protein</fullName>
    </submittedName>
</protein>
<organism evidence="2 3">
    <name type="scientific">Austropuccinia psidii MF-1</name>
    <dbReference type="NCBI Taxonomy" id="1389203"/>
    <lineage>
        <taxon>Eukaryota</taxon>
        <taxon>Fungi</taxon>
        <taxon>Dikarya</taxon>
        <taxon>Basidiomycota</taxon>
        <taxon>Pucciniomycotina</taxon>
        <taxon>Pucciniomycetes</taxon>
        <taxon>Pucciniales</taxon>
        <taxon>Sphaerophragmiaceae</taxon>
        <taxon>Austropuccinia</taxon>
    </lineage>
</organism>
<proteinExistence type="predicted"/>
<sequence>MPTSWSSLLNGSPSTQSSIFPSLNQSRHQEPPPPMIIEEEEEWEVSQILDPKPNRGKLSTSASKFNTSETPISNPPQHHQQAFSSSWCSVAHHLRWGYCHMHGKEIPPQFVFTGILFLKRFMANQSLVVCNDFWETPTVPGHILNHWPPWPVLYLTRPQDNPTNFGPAGSLAPSATSRTSGPPPFIKDFLA</sequence>
<accession>A0A9Q3BJ87</accession>
<reference evidence="2" key="1">
    <citation type="submission" date="2021-03" db="EMBL/GenBank/DDBJ databases">
        <title>Draft genome sequence of rust myrtle Austropuccinia psidii MF-1, a brazilian biotype.</title>
        <authorList>
            <person name="Quecine M.C."/>
            <person name="Pachon D.M.R."/>
            <person name="Bonatelli M.L."/>
            <person name="Correr F.H."/>
            <person name="Franceschini L.M."/>
            <person name="Leite T.F."/>
            <person name="Margarido G.R.A."/>
            <person name="Almeida C.A."/>
            <person name="Ferrarezi J.A."/>
            <person name="Labate C.A."/>
        </authorList>
    </citation>
    <scope>NUCLEOTIDE SEQUENCE</scope>
    <source>
        <strain evidence="2">MF-1</strain>
    </source>
</reference>
<feature type="region of interest" description="Disordered" evidence="1">
    <location>
        <begin position="49"/>
        <end position="78"/>
    </location>
</feature>
<evidence type="ECO:0000256" key="1">
    <source>
        <dbReference type="SAM" id="MobiDB-lite"/>
    </source>
</evidence>
<gene>
    <name evidence="2" type="ORF">O181_005875</name>
</gene>
<dbReference type="Proteomes" id="UP000765509">
    <property type="component" value="Unassembled WGS sequence"/>
</dbReference>
<name>A0A9Q3BJ87_9BASI</name>
<feature type="region of interest" description="Disordered" evidence="1">
    <location>
        <begin position="1"/>
        <end position="36"/>
    </location>
</feature>